<dbReference type="Proteomes" id="UP000663866">
    <property type="component" value="Unassembled WGS sequence"/>
</dbReference>
<dbReference type="AlphaFoldDB" id="A0A821I484"/>
<name>A0A821I484_9BILA</name>
<feature type="compositionally biased region" description="Basic residues" evidence="1">
    <location>
        <begin position="43"/>
        <end position="53"/>
    </location>
</feature>
<sequence>MSRQISVHDKALEEANRKREARLASLADQRMKRQEKINSQQTRLRKRKSPQTQ</sequence>
<reference evidence="2" key="1">
    <citation type="submission" date="2021-02" db="EMBL/GenBank/DDBJ databases">
        <authorList>
            <person name="Nowell W R."/>
        </authorList>
    </citation>
    <scope>NUCLEOTIDE SEQUENCE</scope>
</reference>
<organism evidence="2 3">
    <name type="scientific">Rotaria magnacalcarata</name>
    <dbReference type="NCBI Taxonomy" id="392030"/>
    <lineage>
        <taxon>Eukaryota</taxon>
        <taxon>Metazoa</taxon>
        <taxon>Spiralia</taxon>
        <taxon>Gnathifera</taxon>
        <taxon>Rotifera</taxon>
        <taxon>Eurotatoria</taxon>
        <taxon>Bdelloidea</taxon>
        <taxon>Philodinida</taxon>
        <taxon>Philodinidae</taxon>
        <taxon>Rotaria</taxon>
    </lineage>
</organism>
<feature type="non-terminal residue" evidence="2">
    <location>
        <position position="1"/>
    </location>
</feature>
<evidence type="ECO:0000256" key="1">
    <source>
        <dbReference type="SAM" id="MobiDB-lite"/>
    </source>
</evidence>
<accession>A0A821I484</accession>
<dbReference type="EMBL" id="CAJOBG010099140">
    <property type="protein sequence ID" value="CAF4695674.1"/>
    <property type="molecule type" value="Genomic_DNA"/>
</dbReference>
<gene>
    <name evidence="2" type="ORF">OVN521_LOCUS48217</name>
</gene>
<comment type="caution">
    <text evidence="2">The sequence shown here is derived from an EMBL/GenBank/DDBJ whole genome shotgun (WGS) entry which is preliminary data.</text>
</comment>
<evidence type="ECO:0000313" key="2">
    <source>
        <dbReference type="EMBL" id="CAF4695674.1"/>
    </source>
</evidence>
<feature type="region of interest" description="Disordered" evidence="1">
    <location>
        <begin position="25"/>
        <end position="53"/>
    </location>
</feature>
<keyword evidence="3" id="KW-1185">Reference proteome</keyword>
<protein>
    <submittedName>
        <fullName evidence="2">Uncharacterized protein</fullName>
    </submittedName>
</protein>
<proteinExistence type="predicted"/>
<evidence type="ECO:0000313" key="3">
    <source>
        <dbReference type="Proteomes" id="UP000663866"/>
    </source>
</evidence>